<evidence type="ECO:0000256" key="1">
    <source>
        <dbReference type="SAM" id="MobiDB-lite"/>
    </source>
</evidence>
<organism evidence="3 4">
    <name type="scientific">Komagataeibacter medellinensis (strain NBRC 3288 / BCRC 11682 / LMG 1693 / Kondo 51)</name>
    <name type="common">Gluconacetobacter medellinensis</name>
    <dbReference type="NCBI Taxonomy" id="634177"/>
    <lineage>
        <taxon>Bacteria</taxon>
        <taxon>Pseudomonadati</taxon>
        <taxon>Pseudomonadota</taxon>
        <taxon>Alphaproteobacteria</taxon>
        <taxon>Acetobacterales</taxon>
        <taxon>Acetobacteraceae</taxon>
        <taxon>Komagataeibacter</taxon>
    </lineage>
</organism>
<dbReference type="Proteomes" id="UP000009044">
    <property type="component" value="Chromosome"/>
</dbReference>
<proteinExistence type="predicted"/>
<protein>
    <submittedName>
        <fullName evidence="3">Bacteriophage protein</fullName>
    </submittedName>
</protein>
<reference evidence="3" key="2">
    <citation type="submission" date="2011-04" db="EMBL/GenBank/DDBJ databases">
        <authorList>
            <consortium name="Gluconacetobacter xylinus genome sequencing consortium"/>
        </authorList>
    </citation>
    <scope>NUCLEOTIDE SEQUENCE</scope>
    <source>
        <strain evidence="3">NBRC 3288</strain>
    </source>
</reference>
<feature type="region of interest" description="Disordered" evidence="1">
    <location>
        <begin position="42"/>
        <end position="83"/>
    </location>
</feature>
<evidence type="ECO:0000313" key="3">
    <source>
        <dbReference type="EMBL" id="BAK84548.1"/>
    </source>
</evidence>
<dbReference type="HOGENOM" id="CLU_2538143_0_0_5"/>
<dbReference type="EMBL" id="AP012159">
    <property type="protein sequence ID" value="BAK83965.1"/>
    <property type="molecule type" value="Genomic_DNA"/>
</dbReference>
<dbReference type="EMBL" id="AP012159">
    <property type="protein sequence ID" value="BAK84548.1"/>
    <property type="molecule type" value="Genomic_DNA"/>
</dbReference>
<accession>G2I0U0</accession>
<feature type="region of interest" description="Disordered" evidence="1">
    <location>
        <begin position="1"/>
        <end position="26"/>
    </location>
</feature>
<gene>
    <name evidence="2" type="ordered locus">GLX_15530</name>
    <name evidence="3" type="ordered locus">GLX_21360</name>
</gene>
<evidence type="ECO:0000313" key="4">
    <source>
        <dbReference type="Proteomes" id="UP000009044"/>
    </source>
</evidence>
<dbReference type="AlphaFoldDB" id="G2I0U0"/>
<dbReference type="KEGG" id="gxy:GLX_15530"/>
<dbReference type="KEGG" id="gxy:GLX_21360"/>
<dbReference type="PATRIC" id="fig|634177.7.peg.1778"/>
<evidence type="ECO:0000313" key="2">
    <source>
        <dbReference type="EMBL" id="BAK83965.1"/>
    </source>
</evidence>
<dbReference type="InterPro" id="IPR024400">
    <property type="entry name" value="DUF2635"/>
</dbReference>
<dbReference type="Pfam" id="PF10948">
    <property type="entry name" value="DUF2635"/>
    <property type="match status" value="1"/>
</dbReference>
<sequence>MKIYPVEGRTVKDPRTRAPVPEKGLTVSDYDPFWARRLRDGDVTKTPPAVDAPAPVAQATAKQDEAAAPAAAKAQAPAQEDKS</sequence>
<name>G2I0U0_KOMMN</name>
<dbReference type="RefSeq" id="WP_014105507.1">
    <property type="nucleotide sequence ID" value="NC_016027.1"/>
</dbReference>
<reference evidence="4" key="1">
    <citation type="journal article" date="2011" name="J. Bacteriol.">
        <title>Complete genome sequence of NBRC 3288, a unique cellulose-nonproducing strain of Gluconacetobacter xylinus isolated from vinegar.</title>
        <authorList>
            <person name="Ogino H."/>
            <person name="Azuma Y."/>
            <person name="Hosoyama A."/>
            <person name="Nakazawa H."/>
            <person name="Matsutani M."/>
            <person name="Hasegawa A."/>
            <person name="Otsuyama K."/>
            <person name="Matsushita K."/>
            <person name="Fujita N."/>
            <person name="Shirai M."/>
        </authorList>
    </citation>
    <scope>NUCLEOTIDE SEQUENCE [LARGE SCALE GENOMIC DNA]</scope>
    <source>
        <strain evidence="4">NBRC 3288 / BCRC 11682 / LMG 1693</strain>
    </source>
</reference>
<dbReference type="STRING" id="634177.GLX_15530"/>
<feature type="compositionally biased region" description="Low complexity" evidence="1">
    <location>
        <begin position="44"/>
        <end position="83"/>
    </location>
</feature>